<keyword evidence="1 4" id="KW-0808">Transferase</keyword>
<dbReference type="AlphaFoldDB" id="A0A844QEC1"/>
<comment type="caution">
    <text evidence="4">The sequence shown here is derived from an EMBL/GenBank/DDBJ whole genome shotgun (WGS) entry which is preliminary data.</text>
</comment>
<organism evidence="4 5">
    <name type="scientific">Nitratireductor arenosus</name>
    <dbReference type="NCBI Taxonomy" id="2682096"/>
    <lineage>
        <taxon>Bacteria</taxon>
        <taxon>Pseudomonadati</taxon>
        <taxon>Pseudomonadota</taxon>
        <taxon>Alphaproteobacteria</taxon>
        <taxon>Hyphomicrobiales</taxon>
        <taxon>Phyllobacteriaceae</taxon>
        <taxon>Nitratireductor</taxon>
    </lineage>
</organism>
<evidence type="ECO:0000313" key="5">
    <source>
        <dbReference type="Proteomes" id="UP000463224"/>
    </source>
</evidence>
<dbReference type="SUPFAM" id="SSF55729">
    <property type="entry name" value="Acyl-CoA N-acyltransferases (Nat)"/>
    <property type="match status" value="1"/>
</dbReference>
<gene>
    <name evidence="4" type="ORF">GN330_03815</name>
</gene>
<sequence>MTDIAIRPLQQSDHADWRRLWTAYLAFYETTVPEAVYAATWKRLFDPGAFEPNGLLALCDGKPVGLVHYIFHRTCWSDKNTCYLQDLFADPDMRGKGVGRALIEAVYAEADRRDAAAVYWMTQDFNETARKLYDRIARQTPFIKYQR</sequence>
<name>A0A844QEC1_9HYPH</name>
<evidence type="ECO:0000256" key="2">
    <source>
        <dbReference type="ARBA" id="ARBA00023315"/>
    </source>
</evidence>
<evidence type="ECO:0000259" key="3">
    <source>
        <dbReference type="PROSITE" id="PS51186"/>
    </source>
</evidence>
<dbReference type="PROSITE" id="PS51186">
    <property type="entry name" value="GNAT"/>
    <property type="match status" value="1"/>
</dbReference>
<dbReference type="CDD" id="cd04301">
    <property type="entry name" value="NAT_SF"/>
    <property type="match status" value="1"/>
</dbReference>
<reference evidence="4 5" key="1">
    <citation type="submission" date="2019-12" db="EMBL/GenBank/DDBJ databases">
        <title>Nitratireductor arenosus sp. nov., Isolated from sea sand, Jeju island, South Korea.</title>
        <authorList>
            <person name="Kim W."/>
        </authorList>
    </citation>
    <scope>NUCLEOTIDE SEQUENCE [LARGE SCALE GENOMIC DNA]</scope>
    <source>
        <strain evidence="4 5">CAU 1489</strain>
    </source>
</reference>
<dbReference type="Pfam" id="PF00583">
    <property type="entry name" value="Acetyltransf_1"/>
    <property type="match status" value="1"/>
</dbReference>
<accession>A0A844QEC1</accession>
<dbReference type="GO" id="GO:0016747">
    <property type="term" value="F:acyltransferase activity, transferring groups other than amino-acyl groups"/>
    <property type="evidence" value="ECO:0007669"/>
    <property type="project" value="InterPro"/>
</dbReference>
<dbReference type="Gene3D" id="3.40.630.30">
    <property type="match status" value="1"/>
</dbReference>
<keyword evidence="2" id="KW-0012">Acyltransferase</keyword>
<evidence type="ECO:0000313" key="4">
    <source>
        <dbReference type="EMBL" id="MVA96370.1"/>
    </source>
</evidence>
<dbReference type="EMBL" id="WPHG01000001">
    <property type="protein sequence ID" value="MVA96370.1"/>
    <property type="molecule type" value="Genomic_DNA"/>
</dbReference>
<dbReference type="InterPro" id="IPR000182">
    <property type="entry name" value="GNAT_dom"/>
</dbReference>
<dbReference type="InterPro" id="IPR016181">
    <property type="entry name" value="Acyl_CoA_acyltransferase"/>
</dbReference>
<proteinExistence type="predicted"/>
<dbReference type="Proteomes" id="UP000463224">
    <property type="component" value="Unassembled WGS sequence"/>
</dbReference>
<evidence type="ECO:0000256" key="1">
    <source>
        <dbReference type="ARBA" id="ARBA00022679"/>
    </source>
</evidence>
<protein>
    <submittedName>
        <fullName evidence="4">GNAT family N-acetyltransferase</fullName>
    </submittedName>
</protein>
<feature type="domain" description="N-acetyltransferase" evidence="3">
    <location>
        <begin position="4"/>
        <end position="147"/>
    </location>
</feature>
<dbReference type="RefSeq" id="WP_343040233.1">
    <property type="nucleotide sequence ID" value="NZ_WPHG01000001.1"/>
</dbReference>
<dbReference type="PANTHER" id="PTHR43877:SF2">
    <property type="entry name" value="AMINOALKYLPHOSPHONATE N-ACETYLTRANSFERASE-RELATED"/>
    <property type="match status" value="1"/>
</dbReference>
<dbReference type="InterPro" id="IPR050832">
    <property type="entry name" value="Bact_Acetyltransf"/>
</dbReference>
<keyword evidence="5" id="KW-1185">Reference proteome</keyword>
<dbReference type="PANTHER" id="PTHR43877">
    <property type="entry name" value="AMINOALKYLPHOSPHONATE N-ACETYLTRANSFERASE-RELATED-RELATED"/>
    <property type="match status" value="1"/>
</dbReference>